<dbReference type="Pfam" id="PF01453">
    <property type="entry name" value="B_lectin"/>
    <property type="match status" value="1"/>
</dbReference>
<protein>
    <submittedName>
        <fullName evidence="8">S-locus-specific glycoprotein S13-like</fullName>
    </submittedName>
</protein>
<dbReference type="Pfam" id="PF08276">
    <property type="entry name" value="PAN_2"/>
    <property type="match status" value="1"/>
</dbReference>
<keyword evidence="1" id="KW-0732">Signal</keyword>
<dbReference type="PROSITE" id="PS50948">
    <property type="entry name" value="PAN"/>
    <property type="match status" value="1"/>
</dbReference>
<dbReference type="PANTHER" id="PTHR32444:SF118">
    <property type="entry name" value="OS09G0551150 PROTEIN"/>
    <property type="match status" value="1"/>
</dbReference>
<dbReference type="Proteomes" id="UP000515121">
    <property type="component" value="Unplaced"/>
</dbReference>
<feature type="transmembrane region" description="Helical" evidence="4">
    <location>
        <begin position="421"/>
        <end position="442"/>
    </location>
</feature>
<dbReference type="SMART" id="SM00473">
    <property type="entry name" value="PAN_AP"/>
    <property type="match status" value="1"/>
</dbReference>
<dbReference type="RefSeq" id="XP_022753640.1">
    <property type="nucleotide sequence ID" value="XM_022897905.1"/>
</dbReference>
<dbReference type="CDD" id="cd00028">
    <property type="entry name" value="B_lectin"/>
    <property type="match status" value="1"/>
</dbReference>
<evidence type="ECO:0000256" key="2">
    <source>
        <dbReference type="ARBA" id="ARBA00023157"/>
    </source>
</evidence>
<keyword evidence="4" id="KW-0812">Transmembrane</keyword>
<dbReference type="PANTHER" id="PTHR32444">
    <property type="entry name" value="BULB-TYPE LECTIN DOMAIN-CONTAINING PROTEIN"/>
    <property type="match status" value="1"/>
</dbReference>
<dbReference type="OrthoDB" id="1910371at2759"/>
<dbReference type="InterPro" id="IPR001480">
    <property type="entry name" value="Bulb-type_lectin_dom"/>
</dbReference>
<accession>A0A6P5ZMM6</accession>
<feature type="domain" description="Apple" evidence="6">
    <location>
        <begin position="322"/>
        <end position="405"/>
    </location>
</feature>
<keyword evidence="4" id="KW-1133">Transmembrane helix</keyword>
<dbReference type="AlphaFoldDB" id="A0A6P5ZMM6"/>
<keyword evidence="2" id="KW-1015">Disulfide bond</keyword>
<evidence type="ECO:0000256" key="4">
    <source>
        <dbReference type="SAM" id="Phobius"/>
    </source>
</evidence>
<evidence type="ECO:0000313" key="7">
    <source>
        <dbReference type="Proteomes" id="UP000515121"/>
    </source>
</evidence>
<evidence type="ECO:0000259" key="5">
    <source>
        <dbReference type="PROSITE" id="PS50927"/>
    </source>
</evidence>
<evidence type="ECO:0000256" key="1">
    <source>
        <dbReference type="ARBA" id="ARBA00022729"/>
    </source>
</evidence>
<dbReference type="GeneID" id="111301932"/>
<dbReference type="SUPFAM" id="SSF51110">
    <property type="entry name" value="alpha-D-mannose-specific plant lectins"/>
    <property type="match status" value="1"/>
</dbReference>
<dbReference type="FunFam" id="2.90.10.10:FF:000001">
    <property type="entry name" value="G-type lectin S-receptor-like serine/threonine-protein kinase"/>
    <property type="match status" value="1"/>
</dbReference>
<evidence type="ECO:0000313" key="8">
    <source>
        <dbReference type="RefSeq" id="XP_022753640.1"/>
    </source>
</evidence>
<dbReference type="CDD" id="cd01098">
    <property type="entry name" value="PAN_AP_plant"/>
    <property type="match status" value="1"/>
</dbReference>
<dbReference type="InterPro" id="IPR003609">
    <property type="entry name" value="Pan_app"/>
</dbReference>
<feature type="domain" description="Bulb-type lectin" evidence="5">
    <location>
        <begin position="7"/>
        <end position="127"/>
    </location>
</feature>
<dbReference type="InterPro" id="IPR036426">
    <property type="entry name" value="Bulb-type_lectin_dom_sf"/>
</dbReference>
<dbReference type="Gene3D" id="2.90.10.10">
    <property type="entry name" value="Bulb-type lectin domain"/>
    <property type="match status" value="1"/>
</dbReference>
<name>A0A6P5ZMM6_DURZI</name>
<proteinExistence type="predicted"/>
<keyword evidence="4" id="KW-0472">Membrane</keyword>
<organism evidence="7 8">
    <name type="scientific">Durio zibethinus</name>
    <name type="common">Durian</name>
    <dbReference type="NCBI Taxonomy" id="66656"/>
    <lineage>
        <taxon>Eukaryota</taxon>
        <taxon>Viridiplantae</taxon>
        <taxon>Streptophyta</taxon>
        <taxon>Embryophyta</taxon>
        <taxon>Tracheophyta</taxon>
        <taxon>Spermatophyta</taxon>
        <taxon>Magnoliopsida</taxon>
        <taxon>eudicotyledons</taxon>
        <taxon>Gunneridae</taxon>
        <taxon>Pentapetalae</taxon>
        <taxon>rosids</taxon>
        <taxon>malvids</taxon>
        <taxon>Malvales</taxon>
        <taxon>Malvaceae</taxon>
        <taxon>Helicteroideae</taxon>
        <taxon>Durio</taxon>
    </lineage>
</organism>
<reference evidence="8" key="1">
    <citation type="submission" date="2025-08" db="UniProtKB">
        <authorList>
            <consortium name="RefSeq"/>
        </authorList>
    </citation>
    <scope>IDENTIFICATION</scope>
    <source>
        <tissue evidence="8">Fruit stalk</tissue>
    </source>
</reference>
<keyword evidence="7" id="KW-1185">Reference proteome</keyword>
<dbReference type="PROSITE" id="PS50927">
    <property type="entry name" value="BULB_LECTIN"/>
    <property type="match status" value="1"/>
</dbReference>
<dbReference type="Pfam" id="PF00954">
    <property type="entry name" value="S_locus_glycop"/>
    <property type="match status" value="1"/>
</dbReference>
<gene>
    <name evidence="8" type="primary">LOC111301932</name>
</gene>
<dbReference type="InterPro" id="IPR000858">
    <property type="entry name" value="S_locus_glycoprot_dom"/>
</dbReference>
<keyword evidence="3" id="KW-0325">Glycoprotein</keyword>
<sequence length="540" mass="60781">MKLSFAAATIAAAQSISDGKTLVSSSQSFELGFFSPGNSKNRFLGIWYKNLYGAVVWVANRNSPIAGAGGVLTINSDRNLILYDGTNSTVWSSNISRKAEGPVAQLLDSGNFVVKDNKTMQPVEIYRWQSFDYLSDTLLPGMKLGKNLKTGSEWLLTSWKSADDPSRGNFTCRLSIQGVHSIVVYSGSAKRFRTGPWDGFHFGGTPVSHNWFFVPYLEHNEDEIYYGYEPFNNQIFMRLIMDQSGTVLCVIWNERGSKWGTAYLAPPDQCDQYGQCGANSICNINKTPICECLKRFRPESEGMDSNNRNWSKKCVKESSSYCQNGEGFLKLVGVKLPDAIKFKLNESMNLKECEMNCLKNCSCSAYASTKLDEQEEGCLMWYGSLIDMKILSGLTTGRDIYIRAPFSELARASNEKSRVKIIIIVLIISGMLVLSLVFCLILRKKWKRGRRYGEEVNSEEFMASGIMKSENTPCGLVVELKYCWWDTRSNLREDGIGSSVAGIVLFPLHLATFVFSTSYMQEERRKKQKQFLTLSKARTR</sequence>
<dbReference type="KEGG" id="dzi:111301932"/>
<evidence type="ECO:0000256" key="3">
    <source>
        <dbReference type="ARBA" id="ARBA00023180"/>
    </source>
</evidence>
<dbReference type="GO" id="GO:0048544">
    <property type="term" value="P:recognition of pollen"/>
    <property type="evidence" value="ECO:0007669"/>
    <property type="project" value="InterPro"/>
</dbReference>
<dbReference type="SMART" id="SM00108">
    <property type="entry name" value="B_lectin"/>
    <property type="match status" value="1"/>
</dbReference>
<evidence type="ECO:0000259" key="6">
    <source>
        <dbReference type="PROSITE" id="PS50948"/>
    </source>
</evidence>